<accession>A0A225SY16</accession>
<dbReference type="InterPro" id="IPR006442">
    <property type="entry name" value="Antitoxin_Phd/YefM"/>
</dbReference>
<proteinExistence type="inferred from homology"/>
<protein>
    <recommendedName>
        <fullName evidence="2">Antitoxin</fullName>
    </recommendedName>
</protein>
<dbReference type="Proteomes" id="UP000214747">
    <property type="component" value="Unassembled WGS sequence"/>
</dbReference>
<dbReference type="InterPro" id="IPR036165">
    <property type="entry name" value="YefM-like_sf"/>
</dbReference>
<dbReference type="Gene3D" id="3.40.1620.10">
    <property type="entry name" value="YefM-like domain"/>
    <property type="match status" value="1"/>
</dbReference>
<reference evidence="3 4" key="1">
    <citation type="journal article" date="2010" name="Int. J. Syst. Evol. Microbiol.">
        <title>Reclassification of Herbaspirillum putei as a later heterotypic synonym of Herbaspirillum huttiense, with the description of H. huttiense subsp. huttiense subsp. nov. and H. huttiense subsp. putei subsp. nov., comb. nov., and description of Herbaspirillum aquaticum sp. nov.</title>
        <authorList>
            <person name="Dobritsa A.P."/>
            <person name="Reddy M.C."/>
            <person name="Samadpour M."/>
        </authorList>
    </citation>
    <scope>NUCLEOTIDE SEQUENCE [LARGE SCALE GENOMIC DNA]</scope>
    <source>
        <strain evidence="3 4">IEH 4430</strain>
    </source>
</reference>
<dbReference type="SUPFAM" id="SSF143120">
    <property type="entry name" value="YefM-like"/>
    <property type="match status" value="1"/>
</dbReference>
<evidence type="ECO:0000313" key="3">
    <source>
        <dbReference type="EMBL" id="OWY35879.1"/>
    </source>
</evidence>
<dbReference type="EMBL" id="NJGV01000004">
    <property type="protein sequence ID" value="OWY35879.1"/>
    <property type="molecule type" value="Genomic_DNA"/>
</dbReference>
<evidence type="ECO:0000313" key="4">
    <source>
        <dbReference type="Proteomes" id="UP000214747"/>
    </source>
</evidence>
<evidence type="ECO:0000256" key="2">
    <source>
        <dbReference type="RuleBase" id="RU362080"/>
    </source>
</evidence>
<organism evidence="3 4">
    <name type="scientific">Herbaspirillum aquaticum</name>
    <dbReference type="NCBI Taxonomy" id="568783"/>
    <lineage>
        <taxon>Bacteria</taxon>
        <taxon>Pseudomonadati</taxon>
        <taxon>Pseudomonadota</taxon>
        <taxon>Betaproteobacteria</taxon>
        <taxon>Burkholderiales</taxon>
        <taxon>Oxalobacteraceae</taxon>
        <taxon>Herbaspirillum</taxon>
    </lineage>
</organism>
<evidence type="ECO:0000256" key="1">
    <source>
        <dbReference type="ARBA" id="ARBA00009981"/>
    </source>
</evidence>
<dbReference type="AlphaFoldDB" id="A0A225SY16"/>
<comment type="similarity">
    <text evidence="1 2">Belongs to the phD/YefM antitoxin family.</text>
</comment>
<dbReference type="InterPro" id="IPR051405">
    <property type="entry name" value="phD/YefM_antitoxin"/>
</dbReference>
<dbReference type="Pfam" id="PF02604">
    <property type="entry name" value="PhdYeFM_antitox"/>
    <property type="match status" value="1"/>
</dbReference>
<dbReference type="NCBIfam" id="TIGR01552">
    <property type="entry name" value="phd_fam"/>
    <property type="match status" value="1"/>
</dbReference>
<comment type="caution">
    <text evidence="3">The sequence shown here is derived from an EMBL/GenBank/DDBJ whole genome shotgun (WGS) entry which is preliminary data.</text>
</comment>
<dbReference type="PANTHER" id="PTHR33713:SF6">
    <property type="entry name" value="ANTITOXIN YEFM"/>
    <property type="match status" value="1"/>
</dbReference>
<dbReference type="Gene3D" id="6.10.250.330">
    <property type="match status" value="1"/>
</dbReference>
<dbReference type="PANTHER" id="PTHR33713">
    <property type="entry name" value="ANTITOXIN YAFN-RELATED"/>
    <property type="match status" value="1"/>
</dbReference>
<sequence>MRTVHFTDARSNLKNVIDRVVEDADVTLITRRDAPNAVLMSQDYFDSLMETVHLLRSPSNVAHLERSIAQLRAAKVEEKKLDEQ</sequence>
<name>A0A225SY16_9BURK</name>
<gene>
    <name evidence="3" type="ORF">CEJ45_05625</name>
</gene>
<dbReference type="RefSeq" id="WP_088754201.1">
    <property type="nucleotide sequence ID" value="NZ_NJGV01000004.1"/>
</dbReference>
<comment type="function">
    <text evidence="2">Antitoxin component of a type II toxin-antitoxin (TA) system.</text>
</comment>
<keyword evidence="4" id="KW-1185">Reference proteome</keyword>